<sequence>MKERLAIVGTGIAGLGSAYFLKNDFDLTIFDSADYIGGHTNTVMVEEDGVSIPIDTGFIVFNHVTYPNLLRLFQTLDVPTKKVGHVF</sequence>
<protein>
    <submittedName>
        <fullName evidence="1">NAD(P)-binding Rossmann-like domain protein</fullName>
    </submittedName>
</protein>
<dbReference type="GO" id="GO:0016491">
    <property type="term" value="F:oxidoreductase activity"/>
    <property type="evidence" value="ECO:0007669"/>
    <property type="project" value="TreeGrafter"/>
</dbReference>
<dbReference type="AlphaFoldDB" id="N1W1V1"/>
<dbReference type="EMBL" id="AOGY02000039">
    <property type="protein sequence ID" value="EMY70199.1"/>
    <property type="molecule type" value="Genomic_DNA"/>
</dbReference>
<comment type="caution">
    <text evidence="1">The sequence shown here is derived from an EMBL/GenBank/DDBJ whole genome shotgun (WGS) entry which is preliminary data.</text>
</comment>
<evidence type="ECO:0000313" key="1">
    <source>
        <dbReference type="EMBL" id="EMY70199.1"/>
    </source>
</evidence>
<dbReference type="SUPFAM" id="SSF51905">
    <property type="entry name" value="FAD/NAD(P)-binding domain"/>
    <property type="match status" value="1"/>
</dbReference>
<dbReference type="InterPro" id="IPR036188">
    <property type="entry name" value="FAD/NAD-bd_sf"/>
</dbReference>
<evidence type="ECO:0000313" key="2">
    <source>
        <dbReference type="Proteomes" id="UP000012227"/>
    </source>
</evidence>
<dbReference type="Pfam" id="PF13450">
    <property type="entry name" value="NAD_binding_8"/>
    <property type="match status" value="1"/>
</dbReference>
<dbReference type="Proteomes" id="UP000012227">
    <property type="component" value="Unassembled WGS sequence"/>
</dbReference>
<reference evidence="1 2" key="1">
    <citation type="submission" date="2013-03" db="EMBL/GenBank/DDBJ databases">
        <authorList>
            <person name="Harkins D.M."/>
            <person name="Durkin A.S."/>
            <person name="Brinkac L.M."/>
            <person name="Haft D.H."/>
            <person name="Selengut J.D."/>
            <person name="Sanka R."/>
            <person name="DePew J."/>
            <person name="Purushe J."/>
            <person name="Galloway R.L."/>
            <person name="Vinetz J.M."/>
            <person name="Sutton G.G."/>
            <person name="Nierman W.C."/>
            <person name="Fouts D.E."/>
        </authorList>
    </citation>
    <scope>NUCLEOTIDE SEQUENCE [LARGE SCALE GENOMIC DNA]</scope>
    <source>
        <strain evidence="1 2">Waz Holland</strain>
    </source>
</reference>
<organism evidence="1 2">
    <name type="scientific">Leptospira vanthielii serovar Holland str. Waz Holland = ATCC 700522</name>
    <dbReference type="NCBI Taxonomy" id="1218591"/>
    <lineage>
        <taxon>Bacteria</taxon>
        <taxon>Pseudomonadati</taxon>
        <taxon>Spirochaetota</taxon>
        <taxon>Spirochaetia</taxon>
        <taxon>Leptospirales</taxon>
        <taxon>Leptospiraceae</taxon>
        <taxon>Leptospira</taxon>
    </lineage>
</organism>
<dbReference type="STRING" id="1218591.LEP1GSC199_1256"/>
<dbReference type="Gene3D" id="3.50.50.60">
    <property type="entry name" value="FAD/NAD(P)-binding domain"/>
    <property type="match status" value="1"/>
</dbReference>
<gene>
    <name evidence="1" type="ORF">LEP1GSC199_1256</name>
</gene>
<dbReference type="PANTHER" id="PTHR42923:SF17">
    <property type="entry name" value="AMINE OXIDASE DOMAIN-CONTAINING PROTEIN"/>
    <property type="match status" value="1"/>
</dbReference>
<proteinExistence type="predicted"/>
<dbReference type="PANTHER" id="PTHR42923">
    <property type="entry name" value="PROTOPORPHYRINOGEN OXIDASE"/>
    <property type="match status" value="1"/>
</dbReference>
<accession>N1W1V1</accession>
<dbReference type="InterPro" id="IPR050464">
    <property type="entry name" value="Zeta_carotene_desat/Oxidored"/>
</dbReference>
<name>N1W1V1_9LEPT</name>